<organism evidence="1 2">
    <name type="scientific">Xenoophorus captivus</name>
    <dbReference type="NCBI Taxonomy" id="1517983"/>
    <lineage>
        <taxon>Eukaryota</taxon>
        <taxon>Metazoa</taxon>
        <taxon>Chordata</taxon>
        <taxon>Craniata</taxon>
        <taxon>Vertebrata</taxon>
        <taxon>Euteleostomi</taxon>
        <taxon>Actinopterygii</taxon>
        <taxon>Neopterygii</taxon>
        <taxon>Teleostei</taxon>
        <taxon>Neoteleostei</taxon>
        <taxon>Acanthomorphata</taxon>
        <taxon>Ovalentaria</taxon>
        <taxon>Atherinomorphae</taxon>
        <taxon>Cyprinodontiformes</taxon>
        <taxon>Goodeidae</taxon>
        <taxon>Xenoophorus</taxon>
    </lineage>
</organism>
<protein>
    <submittedName>
        <fullName evidence="1">Uncharacterized protein</fullName>
    </submittedName>
</protein>
<dbReference type="Proteomes" id="UP001434883">
    <property type="component" value="Unassembled WGS sequence"/>
</dbReference>
<evidence type="ECO:0000313" key="1">
    <source>
        <dbReference type="EMBL" id="MEQ2213668.1"/>
    </source>
</evidence>
<keyword evidence="2" id="KW-1185">Reference proteome</keyword>
<gene>
    <name evidence="1" type="ORF">XENOCAPTIV_018848</name>
</gene>
<proteinExistence type="predicted"/>
<dbReference type="EMBL" id="JAHRIN010062785">
    <property type="protein sequence ID" value="MEQ2213668.1"/>
    <property type="molecule type" value="Genomic_DNA"/>
</dbReference>
<reference evidence="1 2" key="1">
    <citation type="submission" date="2021-06" db="EMBL/GenBank/DDBJ databases">
        <authorList>
            <person name="Palmer J.M."/>
        </authorList>
    </citation>
    <scope>NUCLEOTIDE SEQUENCE [LARGE SCALE GENOMIC DNA]</scope>
    <source>
        <strain evidence="1 2">XC_2019</strain>
        <tissue evidence="1">Muscle</tissue>
    </source>
</reference>
<comment type="caution">
    <text evidence="1">The sequence shown here is derived from an EMBL/GenBank/DDBJ whole genome shotgun (WGS) entry which is preliminary data.</text>
</comment>
<name>A0ABV0S1S7_9TELE</name>
<evidence type="ECO:0000313" key="2">
    <source>
        <dbReference type="Proteomes" id="UP001434883"/>
    </source>
</evidence>
<accession>A0ABV0S1S7</accession>
<sequence length="104" mass="11827">MTPDLWLSVSSRTDKTLLCFICEAQTVCSCFVFLPRGYLNILNGSVTYFSLLGWCLQLINKCACRHRSVRCDSCRWSQRAGNCCSNLSTELKRFETLSLNSLVE</sequence>